<dbReference type="PROSITE" id="PS50943">
    <property type="entry name" value="HTH_CROC1"/>
    <property type="match status" value="1"/>
</dbReference>
<comment type="caution">
    <text evidence="2">The sequence shown here is derived from an EMBL/GenBank/DDBJ whole genome shotgun (WGS) entry which is preliminary data.</text>
</comment>
<dbReference type="InterPro" id="IPR010982">
    <property type="entry name" value="Lambda_DNA-bd_dom_sf"/>
</dbReference>
<proteinExistence type="predicted"/>
<sequence length="280" mass="30982">MNKEERARLFRERLASRMAATGMSRSGLARACGVDRSTIAQVLGGADDLRLPNAHLAAQCATALGISADWLLGLSERSETAADLLQASFRVADAKHTPSDDQIRAWHREAAGHKIRYVPATLPDILKTDAVLEFEYSAFLDKTPAQATAAVEDQAQFLQSPGSDYEICVSLEMIRSLARGEGYWAGLPERARRRQIEVMASNCERLYPSLRLYLYDSRKVYSAPVTVFGPLIGVVYIGSQYLVFRESRQVQALTAHFDQLVRDSEVDARSSARVIAAMLE</sequence>
<organism evidence="2 3">
    <name type="scientific">Zhengella mangrovi</name>
    <dbReference type="NCBI Taxonomy" id="1982044"/>
    <lineage>
        <taxon>Bacteria</taxon>
        <taxon>Pseudomonadati</taxon>
        <taxon>Pseudomonadota</taxon>
        <taxon>Alphaproteobacteria</taxon>
        <taxon>Hyphomicrobiales</taxon>
        <taxon>Notoacmeibacteraceae</taxon>
        <taxon>Zhengella</taxon>
    </lineage>
</organism>
<dbReference type="Gene3D" id="1.10.260.40">
    <property type="entry name" value="lambda repressor-like DNA-binding domains"/>
    <property type="match status" value="1"/>
</dbReference>
<gene>
    <name evidence="2" type="ORF">CSC94_00100</name>
</gene>
<evidence type="ECO:0000313" key="2">
    <source>
        <dbReference type="EMBL" id="PHP68450.1"/>
    </source>
</evidence>
<dbReference type="RefSeq" id="WP_099302495.1">
    <property type="nucleotide sequence ID" value="NZ_PDVP01000001.1"/>
</dbReference>
<dbReference type="InterPro" id="IPR001387">
    <property type="entry name" value="Cro/C1-type_HTH"/>
</dbReference>
<dbReference type="AlphaFoldDB" id="A0A2G1QSL0"/>
<dbReference type="GO" id="GO:0003677">
    <property type="term" value="F:DNA binding"/>
    <property type="evidence" value="ECO:0007669"/>
    <property type="project" value="InterPro"/>
</dbReference>
<protein>
    <submittedName>
        <fullName evidence="2">Transcriptional regulator</fullName>
    </submittedName>
</protein>
<evidence type="ECO:0000259" key="1">
    <source>
        <dbReference type="PROSITE" id="PS50943"/>
    </source>
</evidence>
<dbReference type="OrthoDB" id="8895516at2"/>
<dbReference type="CDD" id="cd00093">
    <property type="entry name" value="HTH_XRE"/>
    <property type="match status" value="1"/>
</dbReference>
<reference evidence="2 3" key="1">
    <citation type="submission" date="2017-10" db="EMBL/GenBank/DDBJ databases">
        <title>Sedimentibacterium mangrovi gen. nov., sp. nov., a novel member of family Phyllobacteriacea isolated from mangrove sediment.</title>
        <authorList>
            <person name="Liao H."/>
            <person name="Tian Y."/>
        </authorList>
    </citation>
    <scope>NUCLEOTIDE SEQUENCE [LARGE SCALE GENOMIC DNA]</scope>
    <source>
        <strain evidence="2 3">X9-2-2</strain>
    </source>
</reference>
<accession>A0A2G1QSL0</accession>
<feature type="domain" description="HTH cro/C1-type" evidence="1">
    <location>
        <begin position="14"/>
        <end position="71"/>
    </location>
</feature>
<dbReference type="Proteomes" id="UP000221168">
    <property type="component" value="Unassembled WGS sequence"/>
</dbReference>
<dbReference type="SMART" id="SM00530">
    <property type="entry name" value="HTH_XRE"/>
    <property type="match status" value="1"/>
</dbReference>
<evidence type="ECO:0000313" key="3">
    <source>
        <dbReference type="Proteomes" id="UP000221168"/>
    </source>
</evidence>
<dbReference type="SUPFAM" id="SSF47413">
    <property type="entry name" value="lambda repressor-like DNA-binding domains"/>
    <property type="match status" value="1"/>
</dbReference>
<dbReference type="EMBL" id="PDVP01000001">
    <property type="protein sequence ID" value="PHP68450.1"/>
    <property type="molecule type" value="Genomic_DNA"/>
</dbReference>
<keyword evidence="3" id="KW-1185">Reference proteome</keyword>
<name>A0A2G1QSL0_9HYPH</name>